<feature type="domain" description="Bacterial sugar transferase" evidence="8">
    <location>
        <begin position="318"/>
        <end position="504"/>
    </location>
</feature>
<feature type="transmembrane region" description="Helical" evidence="7">
    <location>
        <begin position="152"/>
        <end position="171"/>
    </location>
</feature>
<comment type="subcellular location">
    <subcellularLocation>
        <location evidence="1">Membrane</location>
        <topology evidence="1">Multi-pass membrane protein</topology>
    </subcellularLocation>
</comment>
<keyword evidence="4 7" id="KW-0812">Transmembrane</keyword>
<dbReference type="InterPro" id="IPR017475">
    <property type="entry name" value="EPS_sugar_tfrase"/>
</dbReference>
<dbReference type="InterPro" id="IPR003362">
    <property type="entry name" value="Bact_transf"/>
</dbReference>
<evidence type="ECO:0000256" key="1">
    <source>
        <dbReference type="ARBA" id="ARBA00004141"/>
    </source>
</evidence>
<dbReference type="PANTHER" id="PTHR30576">
    <property type="entry name" value="COLANIC BIOSYNTHESIS UDP-GLUCOSE LIPID CARRIER TRANSFERASE"/>
    <property type="match status" value="1"/>
</dbReference>
<proteinExistence type="inferred from homology"/>
<dbReference type="Pfam" id="PF02397">
    <property type="entry name" value="Bac_transf"/>
    <property type="match status" value="1"/>
</dbReference>
<keyword evidence="6 7" id="KW-0472">Membrane</keyword>
<evidence type="ECO:0000259" key="8">
    <source>
        <dbReference type="Pfam" id="PF02397"/>
    </source>
</evidence>
<dbReference type="Pfam" id="PF13727">
    <property type="entry name" value="CoA_binding_3"/>
    <property type="match status" value="1"/>
</dbReference>
<feature type="transmembrane region" description="Helical" evidence="7">
    <location>
        <begin position="323"/>
        <end position="344"/>
    </location>
</feature>
<comment type="caution">
    <text evidence="9">The sequence shown here is derived from an EMBL/GenBank/DDBJ whole genome shotgun (WGS) entry which is preliminary data.</text>
</comment>
<gene>
    <name evidence="9" type="ORF">GCM10022383_06370</name>
</gene>
<protein>
    <submittedName>
        <fullName evidence="9">Sugar transferase</fullName>
    </submittedName>
</protein>
<keyword evidence="3 9" id="KW-0808">Transferase</keyword>
<accession>A0ABP7MUY1</accession>
<evidence type="ECO:0000256" key="6">
    <source>
        <dbReference type="ARBA" id="ARBA00023136"/>
    </source>
</evidence>
<name>A0ABP7MUY1_9MICO</name>
<dbReference type="GO" id="GO:0016740">
    <property type="term" value="F:transferase activity"/>
    <property type="evidence" value="ECO:0007669"/>
    <property type="project" value="UniProtKB-KW"/>
</dbReference>
<evidence type="ECO:0000256" key="4">
    <source>
        <dbReference type="ARBA" id="ARBA00022692"/>
    </source>
</evidence>
<feature type="transmembrane region" description="Helical" evidence="7">
    <location>
        <begin position="87"/>
        <end position="108"/>
    </location>
</feature>
<keyword evidence="5 7" id="KW-1133">Transmembrane helix</keyword>
<comment type="similarity">
    <text evidence="2">Belongs to the bacterial sugar transferase family.</text>
</comment>
<evidence type="ECO:0000256" key="5">
    <source>
        <dbReference type="ARBA" id="ARBA00022989"/>
    </source>
</evidence>
<evidence type="ECO:0000313" key="10">
    <source>
        <dbReference type="Proteomes" id="UP001501591"/>
    </source>
</evidence>
<evidence type="ECO:0000256" key="2">
    <source>
        <dbReference type="ARBA" id="ARBA00006464"/>
    </source>
</evidence>
<dbReference type="Proteomes" id="UP001501591">
    <property type="component" value="Unassembled WGS sequence"/>
</dbReference>
<feature type="transmembrane region" description="Helical" evidence="7">
    <location>
        <begin position="49"/>
        <end position="67"/>
    </location>
</feature>
<evidence type="ECO:0000313" key="9">
    <source>
        <dbReference type="EMBL" id="GAA3930436.1"/>
    </source>
</evidence>
<evidence type="ECO:0000256" key="3">
    <source>
        <dbReference type="ARBA" id="ARBA00022679"/>
    </source>
</evidence>
<dbReference type="PANTHER" id="PTHR30576:SF10">
    <property type="entry name" value="SLL5057 PROTEIN"/>
    <property type="match status" value="1"/>
</dbReference>
<keyword evidence="10" id="KW-1185">Reference proteome</keyword>
<organism evidence="9 10">
    <name type="scientific">Microbacterium soli</name>
    <dbReference type="NCBI Taxonomy" id="446075"/>
    <lineage>
        <taxon>Bacteria</taxon>
        <taxon>Bacillati</taxon>
        <taxon>Actinomycetota</taxon>
        <taxon>Actinomycetes</taxon>
        <taxon>Micrococcales</taxon>
        <taxon>Microbacteriaceae</taxon>
        <taxon>Microbacterium</taxon>
    </lineage>
</organism>
<feature type="transmembrane region" description="Helical" evidence="7">
    <location>
        <begin position="129"/>
        <end position="146"/>
    </location>
</feature>
<evidence type="ECO:0000256" key="7">
    <source>
        <dbReference type="SAM" id="Phobius"/>
    </source>
</evidence>
<reference evidence="10" key="1">
    <citation type="journal article" date="2019" name="Int. J. Syst. Evol. Microbiol.">
        <title>The Global Catalogue of Microorganisms (GCM) 10K type strain sequencing project: providing services to taxonomists for standard genome sequencing and annotation.</title>
        <authorList>
            <consortium name="The Broad Institute Genomics Platform"/>
            <consortium name="The Broad Institute Genome Sequencing Center for Infectious Disease"/>
            <person name="Wu L."/>
            <person name="Ma J."/>
        </authorList>
    </citation>
    <scope>NUCLEOTIDE SEQUENCE [LARGE SCALE GENOMIC DNA]</scope>
    <source>
        <strain evidence="10">JCM 17024</strain>
    </source>
</reference>
<dbReference type="EMBL" id="BAABCP010000001">
    <property type="protein sequence ID" value="GAA3930436.1"/>
    <property type="molecule type" value="Genomic_DNA"/>
</dbReference>
<sequence>MTILWGGIVAVSEPWGVQLGAISPSRLIDAQHSASTKQADWQSAYRRRLAVTDLIVVVVAVFGAQLLRFGEDSASLFIPGVSGANFTIAYTAVSVIFSVAWLLALHGYGTRDAKTIGTGTQEYRKLADASIRVFGVLTIAAFLLHIEVARAYLLLALPAGLCLLIAGRWLWRGWLSQQRSQGRFLTRVVLVGEHGKSVHVAREVQRDHAAGFQVVGAVTERGSGQLLPGIPVIGDLDELLPSIEAVEADAVVYSGSDQISPPRLREFGWELQSRSIDLIVAAALTDIAGPRIHARPVAGLSLIHVDYPEFTGIRYATKRAFDVIASALALIVLSPVLAAVALVVRGDGGPALFLQERVGLDGRRFRLVKFRSMVENAEDLLDDLLPFSDGNGRLFKMHDDPRVTRVGAFLRRHSLDELPQLWNVLRGDMSLVGPRPPLLREVQNYEQWDQRRLLVKPGITGLWQVSGRSDLSWEDSVRLDLYYVENWSLTGDLVILWRTVRALLHGHGAY</sequence>
<dbReference type="NCBIfam" id="TIGR03025">
    <property type="entry name" value="EPS_sugtrans"/>
    <property type="match status" value="1"/>
</dbReference>